<dbReference type="InterPro" id="IPR050694">
    <property type="entry name" value="LRRC14/PRAME"/>
</dbReference>
<dbReference type="GO" id="GO:0045892">
    <property type="term" value="P:negative regulation of DNA-templated transcription"/>
    <property type="evidence" value="ECO:0007669"/>
    <property type="project" value="InterPro"/>
</dbReference>
<protein>
    <submittedName>
        <fullName evidence="5">PRAME family member 12-like</fullName>
    </submittedName>
</protein>
<evidence type="ECO:0000256" key="1">
    <source>
        <dbReference type="ARBA" id="ARBA00009608"/>
    </source>
</evidence>
<dbReference type="GO" id="GO:0008284">
    <property type="term" value="P:positive regulation of cell population proliferation"/>
    <property type="evidence" value="ECO:0007669"/>
    <property type="project" value="InterPro"/>
</dbReference>
<dbReference type="Proteomes" id="UP000515203">
    <property type="component" value="Unplaced"/>
</dbReference>
<name>A0A6P3FZC9_OCTDE</name>
<reference evidence="5" key="1">
    <citation type="submission" date="2025-08" db="UniProtKB">
        <authorList>
            <consortium name="RefSeq"/>
        </authorList>
    </citation>
    <scope>IDENTIFICATION</scope>
</reference>
<gene>
    <name evidence="5" type="primary">LOC101571059</name>
</gene>
<dbReference type="InParanoid" id="A0A6P3FZC9"/>
<dbReference type="PANTHER" id="PTHR14224:SF19">
    <property type="entry name" value="PRAME FAMILY MEMBER 11-RELATED"/>
    <property type="match status" value="1"/>
</dbReference>
<proteinExistence type="inferred from homology"/>
<evidence type="ECO:0000256" key="2">
    <source>
        <dbReference type="ARBA" id="ARBA00022614"/>
    </source>
</evidence>
<dbReference type="InterPro" id="IPR032675">
    <property type="entry name" value="LRR_dom_sf"/>
</dbReference>
<dbReference type="InterPro" id="IPR026271">
    <property type="entry name" value="PRAME"/>
</dbReference>
<keyword evidence="3" id="KW-0677">Repeat</keyword>
<dbReference type="RefSeq" id="XP_004648023.2">
    <property type="nucleotide sequence ID" value="XM_004647966.2"/>
</dbReference>
<dbReference type="GO" id="GO:0005737">
    <property type="term" value="C:cytoplasm"/>
    <property type="evidence" value="ECO:0007669"/>
    <property type="project" value="TreeGrafter"/>
</dbReference>
<dbReference type="SUPFAM" id="SSF52047">
    <property type="entry name" value="RNI-like"/>
    <property type="match status" value="1"/>
</dbReference>
<feature type="non-terminal residue" evidence="5">
    <location>
        <position position="499"/>
    </location>
</feature>
<dbReference type="GeneID" id="101571059"/>
<evidence type="ECO:0000313" key="5">
    <source>
        <dbReference type="RefSeq" id="XP_004648023.2"/>
    </source>
</evidence>
<keyword evidence="4" id="KW-1185">Reference proteome</keyword>
<dbReference type="GO" id="GO:0045596">
    <property type="term" value="P:negative regulation of cell differentiation"/>
    <property type="evidence" value="ECO:0007669"/>
    <property type="project" value="InterPro"/>
</dbReference>
<organism evidence="4 5">
    <name type="scientific">Octodon degus</name>
    <name type="common">Degu</name>
    <name type="synonym">Sciurus degus</name>
    <dbReference type="NCBI Taxonomy" id="10160"/>
    <lineage>
        <taxon>Eukaryota</taxon>
        <taxon>Metazoa</taxon>
        <taxon>Chordata</taxon>
        <taxon>Craniata</taxon>
        <taxon>Vertebrata</taxon>
        <taxon>Euteleostomi</taxon>
        <taxon>Mammalia</taxon>
        <taxon>Eutheria</taxon>
        <taxon>Euarchontoglires</taxon>
        <taxon>Glires</taxon>
        <taxon>Rodentia</taxon>
        <taxon>Hystricomorpha</taxon>
        <taxon>Octodontidae</taxon>
        <taxon>Octodon</taxon>
    </lineage>
</organism>
<evidence type="ECO:0000256" key="3">
    <source>
        <dbReference type="ARBA" id="ARBA00022737"/>
    </source>
</evidence>
<dbReference type="OrthoDB" id="9628340at2759"/>
<accession>A0A6P3FZC9</accession>
<dbReference type="GO" id="GO:0043066">
    <property type="term" value="P:negative regulation of apoptotic process"/>
    <property type="evidence" value="ECO:0007669"/>
    <property type="project" value="InterPro"/>
</dbReference>
<dbReference type="PIRSF" id="PIRSF038286">
    <property type="entry name" value="PRAME"/>
    <property type="match status" value="1"/>
</dbReference>
<keyword evidence="2" id="KW-0433">Leucine-rich repeat</keyword>
<evidence type="ECO:0000313" key="4">
    <source>
        <dbReference type="Proteomes" id="UP000515203"/>
    </source>
</evidence>
<dbReference type="Gene3D" id="3.80.10.10">
    <property type="entry name" value="Ribonuclease Inhibitor"/>
    <property type="match status" value="1"/>
</dbReference>
<sequence>MGMRSPPPLYELAKQSLLRNETIASTDFHNLPIHIFHDLFVDAFMGDHNESLKVMVQAWPFPYFPLKSLMNMRSLKTSHFVCGNMPQHSNLRTLKALLDALDIQLSQEVRHSRWKLQVLDWRDGHEDFWIGGPRAMNAVHLADAKSKDASKPGLSENQPTLRIFTHLCFEPWASSFSVYDQLQLCLLKWARKRKASVHLYSEKVTIKSSEVFKILKLLQTVQLDSIQELNILCDWGQKGMKAFVRLLKKMKNLRTIHFSRLSAERLTAFVENKLYSCLHPFHIGDLPSLRELHLDEVFLHGTLHEILRSQTPLEVLSLRSSPLKECDLQHLSQGTSTSQLRSLTLRGISMKSFNPEILQILIDKLASTLETLDLEHCDLTDFQLLVILPALSHCSQLKSFSCYGNHFSLGVLQVLLNLSARLSHLTLGMYPAPLESYESNIPAEFVHPEQFAQVCIELEEVLMALRPSLRVKICAYSCDLCMLCQFYRLDPNGYWEITE</sequence>
<dbReference type="PANTHER" id="PTHR14224">
    <property type="entry name" value="SIMILAR TO PREFERENTIALLY EXPRESSED ANTIGEN IN MELANOMA-LIKE 3"/>
    <property type="match status" value="1"/>
</dbReference>
<comment type="similarity">
    <text evidence="1">Belongs to the PRAME family.</text>
</comment>
<dbReference type="AlphaFoldDB" id="A0A6P3FZC9"/>